<feature type="compositionally biased region" description="Polar residues" evidence="1">
    <location>
        <begin position="529"/>
        <end position="547"/>
    </location>
</feature>
<name>A0A7R9QPD6_9ACAR</name>
<protein>
    <recommendedName>
        <fullName evidence="4">LisH domain-containing protein</fullName>
    </recommendedName>
</protein>
<dbReference type="EMBL" id="OC920165">
    <property type="protein sequence ID" value="CAD7652258.1"/>
    <property type="molecule type" value="Genomic_DNA"/>
</dbReference>
<feature type="region of interest" description="Disordered" evidence="1">
    <location>
        <begin position="463"/>
        <end position="492"/>
    </location>
</feature>
<feature type="region of interest" description="Disordered" evidence="1">
    <location>
        <begin position="331"/>
        <end position="352"/>
    </location>
</feature>
<feature type="region of interest" description="Disordered" evidence="1">
    <location>
        <begin position="529"/>
        <end position="573"/>
    </location>
</feature>
<dbReference type="EMBL" id="CAJPVJ010005340">
    <property type="protein sequence ID" value="CAG2169445.1"/>
    <property type="molecule type" value="Genomic_DNA"/>
</dbReference>
<feature type="region of interest" description="Disordered" evidence="1">
    <location>
        <begin position="139"/>
        <end position="193"/>
    </location>
</feature>
<proteinExistence type="predicted"/>
<evidence type="ECO:0000313" key="3">
    <source>
        <dbReference type="Proteomes" id="UP000728032"/>
    </source>
</evidence>
<feature type="compositionally biased region" description="Polar residues" evidence="1">
    <location>
        <begin position="140"/>
        <end position="152"/>
    </location>
</feature>
<evidence type="ECO:0008006" key="4">
    <source>
        <dbReference type="Google" id="ProtNLM"/>
    </source>
</evidence>
<reference evidence="2" key="1">
    <citation type="submission" date="2020-11" db="EMBL/GenBank/DDBJ databases">
        <authorList>
            <person name="Tran Van P."/>
        </authorList>
    </citation>
    <scope>NUCLEOTIDE SEQUENCE</scope>
</reference>
<evidence type="ECO:0000313" key="2">
    <source>
        <dbReference type="EMBL" id="CAD7652258.1"/>
    </source>
</evidence>
<dbReference type="InterPro" id="IPR006594">
    <property type="entry name" value="LisH"/>
</dbReference>
<dbReference type="AlphaFoldDB" id="A0A7R9QPD6"/>
<sequence>MSYHLMPSEIARLVLGYLKESQCFETEKQFLKESKHLTEYAIGLRHGFNYSTNINGKSLLDIIHSCHESDTNAAAKDRHKKSPTDELRRLSQQLTKVETLLNKLSQTVTTNSGNQSQYRIIQTSSPLFVNPIGVNASPIVDNQTPHKTTVPSGSDAIFRTPSRSDAISPRRKRTPRRLMSTGSTPLKQQSMNESCDQTLVNTSSDQLADGSEPLLRMDINEPLVQPEFIVGELINFEPLHDVLADNINKIFANMADNYGDHCAEPANETHVKDHQICDQNIDPQDIIRINDEDVNHILANLESAPEYNTILDIITEKELQMTPYKDLSSVETNTSSASSLNTPRTPQMRVDGQTGAGNVVKNLMQELRTPEKTITIYASRSPSESTRITPLKVTPVKVFRSDYVPDVNCILNGKPVPIIVPKVSVGGEDYNLIQNSLANSMGSYAAVSSVVPVHQSMASNAMQNRRMGGRKRVDFSKPASELQAKRSGDQIHRKILPKPTLNSALTTNCVPVYSGSDCATVPKQPLLLVNNSNANPKNPLMSSQSECQSEKRLPPKDRSNKRHSSGSDESLPVKIRASDVSLRIQVYE</sequence>
<feature type="compositionally biased region" description="Basic and acidic residues" evidence="1">
    <location>
        <begin position="548"/>
        <end position="558"/>
    </location>
</feature>
<dbReference type="OrthoDB" id="6287635at2759"/>
<evidence type="ECO:0000256" key="1">
    <source>
        <dbReference type="SAM" id="MobiDB-lite"/>
    </source>
</evidence>
<dbReference type="PROSITE" id="PS50896">
    <property type="entry name" value="LISH"/>
    <property type="match status" value="1"/>
</dbReference>
<keyword evidence="3" id="KW-1185">Reference proteome</keyword>
<feature type="compositionally biased region" description="Basic and acidic residues" evidence="1">
    <location>
        <begin position="483"/>
        <end position="492"/>
    </location>
</feature>
<dbReference type="Proteomes" id="UP000728032">
    <property type="component" value="Unassembled WGS sequence"/>
</dbReference>
<accession>A0A7R9QPD6</accession>
<gene>
    <name evidence="2" type="ORF">ONB1V03_LOCUS8922</name>
</gene>
<organism evidence="2">
    <name type="scientific">Oppiella nova</name>
    <dbReference type="NCBI Taxonomy" id="334625"/>
    <lineage>
        <taxon>Eukaryota</taxon>
        <taxon>Metazoa</taxon>
        <taxon>Ecdysozoa</taxon>
        <taxon>Arthropoda</taxon>
        <taxon>Chelicerata</taxon>
        <taxon>Arachnida</taxon>
        <taxon>Acari</taxon>
        <taxon>Acariformes</taxon>
        <taxon>Sarcoptiformes</taxon>
        <taxon>Oribatida</taxon>
        <taxon>Brachypylina</taxon>
        <taxon>Oppioidea</taxon>
        <taxon>Oppiidae</taxon>
        <taxon>Oppiella</taxon>
    </lineage>
</organism>
<feature type="compositionally biased region" description="Polar residues" evidence="1">
    <location>
        <begin position="180"/>
        <end position="193"/>
    </location>
</feature>